<dbReference type="PANTHER" id="PTHR42940:SF8">
    <property type="entry name" value="VACUOLAR PROTEIN SORTING-ASSOCIATED PROTEIN 11"/>
    <property type="match status" value="1"/>
</dbReference>
<reference evidence="8 9" key="1">
    <citation type="journal article" date="2015" name="Fungal Genet. Biol.">
        <title>Evolution of novel wood decay mechanisms in Agaricales revealed by the genome sequences of Fistulina hepatica and Cylindrobasidium torrendii.</title>
        <authorList>
            <person name="Floudas D."/>
            <person name="Held B.W."/>
            <person name="Riley R."/>
            <person name="Nagy L.G."/>
            <person name="Koehler G."/>
            <person name="Ransdell A.S."/>
            <person name="Younus H."/>
            <person name="Chow J."/>
            <person name="Chiniquy J."/>
            <person name="Lipzen A."/>
            <person name="Tritt A."/>
            <person name="Sun H."/>
            <person name="Haridas S."/>
            <person name="LaButti K."/>
            <person name="Ohm R.A."/>
            <person name="Kues U."/>
            <person name="Blanchette R.A."/>
            <person name="Grigoriev I.V."/>
            <person name="Minto R.E."/>
            <person name="Hibbett D.S."/>
        </authorList>
    </citation>
    <scope>NUCLEOTIDE SEQUENCE [LARGE SCALE GENOMIC DNA]</scope>
    <source>
        <strain evidence="8 9">FP15055 ss-10</strain>
    </source>
</reference>
<evidence type="ECO:0000256" key="1">
    <source>
        <dbReference type="ARBA" id="ARBA00001947"/>
    </source>
</evidence>
<dbReference type="GO" id="GO:0005737">
    <property type="term" value="C:cytoplasm"/>
    <property type="evidence" value="ECO:0007669"/>
    <property type="project" value="TreeGrafter"/>
</dbReference>
<dbReference type="InterPro" id="IPR002328">
    <property type="entry name" value="ADH_Zn_CS"/>
</dbReference>
<dbReference type="AlphaFoldDB" id="A0A0D7B2L0"/>
<dbReference type="Gene3D" id="3.40.50.720">
    <property type="entry name" value="NAD(P)-binding Rossmann-like Domain"/>
    <property type="match status" value="1"/>
</dbReference>
<keyword evidence="5" id="KW-0560">Oxidoreductase</keyword>
<dbReference type="InterPro" id="IPR011032">
    <property type="entry name" value="GroES-like_sf"/>
</dbReference>
<dbReference type="PROSITE" id="PS00059">
    <property type="entry name" value="ADH_ZINC"/>
    <property type="match status" value="1"/>
</dbReference>
<dbReference type="OrthoDB" id="1879366at2759"/>
<dbReference type="SUPFAM" id="SSF50129">
    <property type="entry name" value="GroES-like"/>
    <property type="match status" value="1"/>
</dbReference>
<dbReference type="Pfam" id="PF00107">
    <property type="entry name" value="ADH_zinc_N"/>
    <property type="match status" value="1"/>
</dbReference>
<evidence type="ECO:0000313" key="9">
    <source>
        <dbReference type="Proteomes" id="UP000054007"/>
    </source>
</evidence>
<feature type="domain" description="Enoyl reductase (ER)" evidence="7">
    <location>
        <begin position="18"/>
        <end position="340"/>
    </location>
</feature>
<dbReference type="PANTHER" id="PTHR42940">
    <property type="entry name" value="ALCOHOL DEHYDROGENASE 1-RELATED"/>
    <property type="match status" value="1"/>
</dbReference>
<evidence type="ECO:0000256" key="4">
    <source>
        <dbReference type="ARBA" id="ARBA00022833"/>
    </source>
</evidence>
<proteinExistence type="inferred from homology"/>
<dbReference type="EMBL" id="KN880616">
    <property type="protein sequence ID" value="KIY64833.1"/>
    <property type="molecule type" value="Genomic_DNA"/>
</dbReference>
<dbReference type="SUPFAM" id="SSF51735">
    <property type="entry name" value="NAD(P)-binding Rossmann-fold domains"/>
    <property type="match status" value="1"/>
</dbReference>
<dbReference type="InterPro" id="IPR036291">
    <property type="entry name" value="NAD(P)-bd_dom_sf"/>
</dbReference>
<dbReference type="Gene3D" id="3.90.180.10">
    <property type="entry name" value="Medium-chain alcohol dehydrogenases, catalytic domain"/>
    <property type="match status" value="1"/>
</dbReference>
<dbReference type="Proteomes" id="UP000054007">
    <property type="component" value="Unassembled WGS sequence"/>
</dbReference>
<comment type="similarity">
    <text evidence="2 6">Belongs to the zinc-containing alcohol dehydrogenase family.</text>
</comment>
<sequence>MSTTHIRSNMTAALYDSGNTDVVIDRSHPVPQPEDNQVVIKIAATGVCHSDVLWLSGAALSPGSYILGHECCGVPVKYGKYVDPKKIVPGKLYTWRAFSPCVSILKAPGLGGDGAYAEYILATPEQLVPVPENVTLEEASMASDAGTTAYNAVHNTAGINGTSNPKVLIFGIGGLGHLAVQIAKYYGAIVYAVDIKPEARKLALELGAVEAFDLLTLSQRLANKTLSVDITIDFVASSQTFGFATSALAADPSTPGIPSVKKLVVVGVSEETMAVNPFNFLLSNIHILFSLYGSYEDTIAILDLFSKGAVRGHGRTKGLLDVNEVLDELRAYEVKGRTVLIP</sequence>
<dbReference type="STRING" id="1314674.A0A0D7B2L0"/>
<dbReference type="SMART" id="SM00829">
    <property type="entry name" value="PKS_ER"/>
    <property type="match status" value="1"/>
</dbReference>
<dbReference type="GO" id="GO:0008270">
    <property type="term" value="F:zinc ion binding"/>
    <property type="evidence" value="ECO:0007669"/>
    <property type="project" value="InterPro"/>
</dbReference>
<evidence type="ECO:0000256" key="3">
    <source>
        <dbReference type="ARBA" id="ARBA00022723"/>
    </source>
</evidence>
<evidence type="ECO:0000256" key="2">
    <source>
        <dbReference type="ARBA" id="ARBA00008072"/>
    </source>
</evidence>
<dbReference type="GO" id="GO:0004022">
    <property type="term" value="F:alcohol dehydrogenase (NAD+) activity"/>
    <property type="evidence" value="ECO:0007669"/>
    <property type="project" value="TreeGrafter"/>
</dbReference>
<keyword evidence="4 6" id="KW-0862">Zinc</keyword>
<protein>
    <submittedName>
        <fullName evidence="8">GroES-like protein</fullName>
    </submittedName>
</protein>
<accession>A0A0D7B2L0</accession>
<dbReference type="InterPro" id="IPR013154">
    <property type="entry name" value="ADH-like_N"/>
</dbReference>
<evidence type="ECO:0000256" key="6">
    <source>
        <dbReference type="RuleBase" id="RU361277"/>
    </source>
</evidence>
<evidence type="ECO:0000313" key="8">
    <source>
        <dbReference type="EMBL" id="KIY64833.1"/>
    </source>
</evidence>
<name>A0A0D7B2L0_9AGAR</name>
<evidence type="ECO:0000256" key="5">
    <source>
        <dbReference type="ARBA" id="ARBA00023002"/>
    </source>
</evidence>
<evidence type="ECO:0000259" key="7">
    <source>
        <dbReference type="SMART" id="SM00829"/>
    </source>
</evidence>
<gene>
    <name evidence="8" type="ORF">CYLTODRAFT_456831</name>
</gene>
<comment type="cofactor">
    <cofactor evidence="1 6">
        <name>Zn(2+)</name>
        <dbReference type="ChEBI" id="CHEBI:29105"/>
    </cofactor>
</comment>
<dbReference type="InterPro" id="IPR013149">
    <property type="entry name" value="ADH-like_C"/>
</dbReference>
<keyword evidence="3 6" id="KW-0479">Metal-binding</keyword>
<dbReference type="InterPro" id="IPR020843">
    <property type="entry name" value="ER"/>
</dbReference>
<dbReference type="Pfam" id="PF08240">
    <property type="entry name" value="ADH_N"/>
    <property type="match status" value="1"/>
</dbReference>
<organism evidence="8 9">
    <name type="scientific">Cylindrobasidium torrendii FP15055 ss-10</name>
    <dbReference type="NCBI Taxonomy" id="1314674"/>
    <lineage>
        <taxon>Eukaryota</taxon>
        <taxon>Fungi</taxon>
        <taxon>Dikarya</taxon>
        <taxon>Basidiomycota</taxon>
        <taxon>Agaricomycotina</taxon>
        <taxon>Agaricomycetes</taxon>
        <taxon>Agaricomycetidae</taxon>
        <taxon>Agaricales</taxon>
        <taxon>Marasmiineae</taxon>
        <taxon>Physalacriaceae</taxon>
        <taxon>Cylindrobasidium</taxon>
    </lineage>
</organism>
<keyword evidence="9" id="KW-1185">Reference proteome</keyword>